<organism evidence="2 3">
    <name type="scientific">Sediminitomix flava</name>
    <dbReference type="NCBI Taxonomy" id="379075"/>
    <lineage>
        <taxon>Bacteria</taxon>
        <taxon>Pseudomonadati</taxon>
        <taxon>Bacteroidota</taxon>
        <taxon>Cytophagia</taxon>
        <taxon>Cytophagales</taxon>
        <taxon>Flammeovirgaceae</taxon>
        <taxon>Sediminitomix</taxon>
    </lineage>
</organism>
<dbReference type="Proteomes" id="UP000245535">
    <property type="component" value="Unassembled WGS sequence"/>
</dbReference>
<proteinExistence type="predicted"/>
<keyword evidence="3" id="KW-1185">Reference proteome</keyword>
<dbReference type="InterPro" id="IPR018530">
    <property type="entry name" value="SiaC"/>
</dbReference>
<dbReference type="Pfam" id="PF09345">
    <property type="entry name" value="SiaC"/>
    <property type="match status" value="1"/>
</dbReference>
<name>A0A315Z4T1_SEDFL</name>
<protein>
    <submittedName>
        <fullName evidence="2">Uncharacterized protein DUF1987</fullName>
    </submittedName>
</protein>
<evidence type="ECO:0000313" key="2">
    <source>
        <dbReference type="EMBL" id="PWJ38488.1"/>
    </source>
</evidence>
<comment type="caution">
    <text evidence="2">The sequence shown here is derived from an EMBL/GenBank/DDBJ whole genome shotgun (WGS) entry which is preliminary data.</text>
</comment>
<accession>A0A315Z4T1</accession>
<gene>
    <name evidence="2" type="ORF">BC781_10778</name>
</gene>
<evidence type="ECO:0000259" key="1">
    <source>
        <dbReference type="Pfam" id="PF09345"/>
    </source>
</evidence>
<feature type="domain" description="SiaC family regulatory phosphoprotein" evidence="1">
    <location>
        <begin position="37"/>
        <end position="144"/>
    </location>
</feature>
<dbReference type="RefSeq" id="WP_109621598.1">
    <property type="nucleotide sequence ID" value="NZ_QGDO01000007.1"/>
</dbReference>
<dbReference type="AlphaFoldDB" id="A0A315Z4T1"/>
<reference evidence="2 3" key="1">
    <citation type="submission" date="2018-03" db="EMBL/GenBank/DDBJ databases">
        <title>Genomic Encyclopedia of Archaeal and Bacterial Type Strains, Phase II (KMG-II): from individual species to whole genera.</title>
        <authorList>
            <person name="Goeker M."/>
        </authorList>
    </citation>
    <scope>NUCLEOTIDE SEQUENCE [LARGE SCALE GENOMIC DNA]</scope>
    <source>
        <strain evidence="2 3">DSM 28229</strain>
    </source>
</reference>
<dbReference type="EMBL" id="QGDO01000007">
    <property type="protein sequence ID" value="PWJ38488.1"/>
    <property type="molecule type" value="Genomic_DNA"/>
</dbReference>
<sequence>MFKPIFSLLSSKSKKGETKATEKNDLSWLDPYGKGPYIPKISIDSDRKKVYMLGAAYMENSAVFFDELINFLSKSLKKEDWQSLHLSLDYFNSGSSKGLLKLFFTCKEWSKEYPDISVHWHFDSLDSDLKEEIQDFTDDTGLPIIMDENGYLTKDDLPQN</sequence>
<evidence type="ECO:0000313" key="3">
    <source>
        <dbReference type="Proteomes" id="UP000245535"/>
    </source>
</evidence>
<dbReference type="OrthoDB" id="211174at2"/>